<dbReference type="EMBL" id="CAUZMB010000001">
    <property type="protein sequence ID" value="CAK1223671.1"/>
    <property type="molecule type" value="Genomic_DNA"/>
</dbReference>
<dbReference type="RefSeq" id="WP_338343030.1">
    <property type="nucleotide sequence ID" value="NZ_CAUZLH010000001.1"/>
</dbReference>
<proteinExistence type="predicted"/>
<evidence type="ECO:0000313" key="4">
    <source>
        <dbReference type="EMBL" id="CAK1223671.1"/>
    </source>
</evidence>
<organism evidence="4 5">
    <name type="scientific">Fructobacillus evanidus</name>
    <dbReference type="NCBI Taxonomy" id="3064281"/>
    <lineage>
        <taxon>Bacteria</taxon>
        <taxon>Bacillati</taxon>
        <taxon>Bacillota</taxon>
        <taxon>Bacilli</taxon>
        <taxon>Lactobacillales</taxon>
        <taxon>Lactobacillaceae</taxon>
        <taxon>Fructobacillus</taxon>
    </lineage>
</organism>
<feature type="domain" description="Glycosyltransferase 2-like" evidence="3">
    <location>
        <begin position="3"/>
        <end position="147"/>
    </location>
</feature>
<dbReference type="Gene3D" id="3.90.550.10">
    <property type="entry name" value="Spore Coat Polysaccharide Biosynthesis Protein SpsA, Chain A"/>
    <property type="match status" value="1"/>
</dbReference>
<dbReference type="PANTHER" id="PTHR22916:SF51">
    <property type="entry name" value="GLYCOSYLTRANSFERASE EPSH-RELATED"/>
    <property type="match status" value="1"/>
</dbReference>
<reference evidence="4 5" key="1">
    <citation type="submission" date="2023-10" db="EMBL/GenBank/DDBJ databases">
        <authorList>
            <person name="Botero Cardona J."/>
        </authorList>
    </citation>
    <scope>NUCLEOTIDE SEQUENCE [LARGE SCALE GENOMIC DNA]</scope>
    <source>
        <strain evidence="4 5">R-55214</strain>
    </source>
</reference>
<dbReference type="SUPFAM" id="SSF53448">
    <property type="entry name" value="Nucleotide-diphospho-sugar transferases"/>
    <property type="match status" value="1"/>
</dbReference>
<keyword evidence="2" id="KW-0808">Transferase</keyword>
<protein>
    <submittedName>
        <fullName evidence="4">GT2 family (WcaE)</fullName>
    </submittedName>
</protein>
<dbReference type="Proteomes" id="UP001314166">
    <property type="component" value="Unassembled WGS sequence"/>
</dbReference>
<evidence type="ECO:0000259" key="3">
    <source>
        <dbReference type="Pfam" id="PF00535"/>
    </source>
</evidence>
<sequence length="318" mass="37225">MITVIVPIYNNATFLPSLIQQFYQQTTKDFEVVFVDDGSTDNPRAAIQQIDRHELTYQYIYQHNQGVGSARNTGMNHARGRYLMFVDPDDQIMSNFVAEGLKTIQGFDLGIMAFDLINANGNQLISHYQWKSIDYTYADFLKNFSNLYNSELLFSVFNKVYDASILKKNRLKFSKLRMGEDFLFNMQYFDLIDSISLTDVVTYRYMIYGEGTATTSFHGDEFDCSYSNQQYLIDFLNRHHVYDEKLVSLHWSLILAYRFAGVRKLKKIGSSDYQFARSQFLEILSIFKKEKLVKVPLLPPERMVKYLVMITKLNRMFI</sequence>
<evidence type="ECO:0000313" key="5">
    <source>
        <dbReference type="Proteomes" id="UP001314166"/>
    </source>
</evidence>
<dbReference type="Pfam" id="PF00535">
    <property type="entry name" value="Glycos_transf_2"/>
    <property type="match status" value="1"/>
</dbReference>
<dbReference type="PANTHER" id="PTHR22916">
    <property type="entry name" value="GLYCOSYLTRANSFERASE"/>
    <property type="match status" value="1"/>
</dbReference>
<evidence type="ECO:0000256" key="2">
    <source>
        <dbReference type="ARBA" id="ARBA00022679"/>
    </source>
</evidence>
<dbReference type="InterPro" id="IPR029044">
    <property type="entry name" value="Nucleotide-diphossugar_trans"/>
</dbReference>
<keyword evidence="1" id="KW-0328">Glycosyltransferase</keyword>
<gene>
    <name evidence="4" type="ORF">R55214_HHFBAMCI_00005</name>
</gene>
<evidence type="ECO:0000256" key="1">
    <source>
        <dbReference type="ARBA" id="ARBA00022676"/>
    </source>
</evidence>
<keyword evidence="5" id="KW-1185">Reference proteome</keyword>
<accession>A0ABM9ML60</accession>
<name>A0ABM9ML60_9LACO</name>
<comment type="caution">
    <text evidence="4">The sequence shown here is derived from an EMBL/GenBank/DDBJ whole genome shotgun (WGS) entry which is preliminary data.</text>
</comment>
<dbReference type="CDD" id="cd00761">
    <property type="entry name" value="Glyco_tranf_GTA_type"/>
    <property type="match status" value="1"/>
</dbReference>
<dbReference type="InterPro" id="IPR001173">
    <property type="entry name" value="Glyco_trans_2-like"/>
</dbReference>